<sequence length="227" mass="24676">MRILIVEDDLDIGQGLLRALKDAGYSVDWIRDGASAQEAMLGNAYSMVLLDLGLPGSDGIDVLSFARRRGCTTPVLIVTARDDIETRIRGLDIGADDYLLKPFNTSELLARIRAIVRRHAGAAVSTLGDETLSLNLDKHELTFRGHSEVLPAREFALVAALLEHPGTILSRAQLEDKLYGWGQEVESNAVAVLIHAVRKKFGHDVIRNIRGFGWTIDLSAPATAAPG</sequence>
<accession>A0A7Z2JJ36</accession>
<dbReference type="GO" id="GO:0000976">
    <property type="term" value="F:transcription cis-regulatory region binding"/>
    <property type="evidence" value="ECO:0007669"/>
    <property type="project" value="TreeGrafter"/>
</dbReference>
<keyword evidence="1" id="KW-0805">Transcription regulation</keyword>
<dbReference type="CDD" id="cd17624">
    <property type="entry name" value="REC_OmpR_PmrA-like"/>
    <property type="match status" value="1"/>
</dbReference>
<gene>
    <name evidence="8" type="ORF">FAZ98_24475</name>
</gene>
<dbReference type="RefSeq" id="WP_158954902.1">
    <property type="nucleotide sequence ID" value="NZ_CP046915.1"/>
</dbReference>
<dbReference type="InterPro" id="IPR039420">
    <property type="entry name" value="WalR-like"/>
</dbReference>
<dbReference type="PANTHER" id="PTHR48111">
    <property type="entry name" value="REGULATOR OF RPOS"/>
    <property type="match status" value="1"/>
</dbReference>
<feature type="domain" description="Response regulatory" evidence="6">
    <location>
        <begin position="2"/>
        <end position="116"/>
    </location>
</feature>
<dbReference type="Proteomes" id="UP000433577">
    <property type="component" value="Chromosome 3"/>
</dbReference>
<dbReference type="PROSITE" id="PS51755">
    <property type="entry name" value="OMPR_PHOB"/>
    <property type="match status" value="1"/>
</dbReference>
<evidence type="ECO:0000259" key="7">
    <source>
        <dbReference type="PROSITE" id="PS51755"/>
    </source>
</evidence>
<feature type="domain" description="OmpR/PhoB-type" evidence="7">
    <location>
        <begin position="122"/>
        <end position="218"/>
    </location>
</feature>
<dbReference type="Gene3D" id="1.10.10.10">
    <property type="entry name" value="Winged helix-like DNA-binding domain superfamily/Winged helix DNA-binding domain"/>
    <property type="match status" value="1"/>
</dbReference>
<proteinExistence type="predicted"/>
<feature type="DNA-binding region" description="OmpR/PhoB-type" evidence="5">
    <location>
        <begin position="122"/>
        <end position="218"/>
    </location>
</feature>
<dbReference type="PROSITE" id="PS50110">
    <property type="entry name" value="RESPONSE_REGULATORY"/>
    <property type="match status" value="1"/>
</dbReference>
<evidence type="ECO:0000256" key="3">
    <source>
        <dbReference type="ARBA" id="ARBA00023163"/>
    </source>
</evidence>
<dbReference type="InterPro" id="IPR016032">
    <property type="entry name" value="Sig_transdc_resp-reg_C-effctor"/>
</dbReference>
<dbReference type="GO" id="GO:0032993">
    <property type="term" value="C:protein-DNA complex"/>
    <property type="evidence" value="ECO:0007669"/>
    <property type="project" value="TreeGrafter"/>
</dbReference>
<name>A0A7Z2JJ36_9BURK</name>
<evidence type="ECO:0000313" key="8">
    <source>
        <dbReference type="EMBL" id="QGZ64959.1"/>
    </source>
</evidence>
<evidence type="ECO:0000313" key="9">
    <source>
        <dbReference type="Proteomes" id="UP000433577"/>
    </source>
</evidence>
<dbReference type="GO" id="GO:0005829">
    <property type="term" value="C:cytosol"/>
    <property type="evidence" value="ECO:0007669"/>
    <property type="project" value="TreeGrafter"/>
</dbReference>
<protein>
    <submittedName>
        <fullName evidence="8">Response regulator</fullName>
    </submittedName>
</protein>
<evidence type="ECO:0000256" key="1">
    <source>
        <dbReference type="ARBA" id="ARBA00023015"/>
    </source>
</evidence>
<keyword evidence="2 5" id="KW-0238">DNA-binding</keyword>
<evidence type="ECO:0000256" key="5">
    <source>
        <dbReference type="PROSITE-ProRule" id="PRU01091"/>
    </source>
</evidence>
<dbReference type="SUPFAM" id="SSF52172">
    <property type="entry name" value="CheY-like"/>
    <property type="match status" value="1"/>
</dbReference>
<reference evidence="8 9" key="1">
    <citation type="submission" date="2019-12" db="EMBL/GenBank/DDBJ databases">
        <title>Paraburkholderia acidiphila 7Q-K02 sp. nov and Paraburkholderia acidisoli DHF22 sp. nov., two strains isolated from forest soil.</title>
        <authorList>
            <person name="Gao Z."/>
            <person name="Qiu L."/>
        </authorList>
    </citation>
    <scope>NUCLEOTIDE SEQUENCE [LARGE SCALE GENOMIC DNA]</scope>
    <source>
        <strain evidence="8 9">DHF22</strain>
    </source>
</reference>
<dbReference type="EMBL" id="CP046915">
    <property type="protein sequence ID" value="QGZ64959.1"/>
    <property type="molecule type" value="Genomic_DNA"/>
</dbReference>
<evidence type="ECO:0000259" key="6">
    <source>
        <dbReference type="PROSITE" id="PS50110"/>
    </source>
</evidence>
<dbReference type="InterPro" id="IPR011006">
    <property type="entry name" value="CheY-like_superfamily"/>
</dbReference>
<dbReference type="GO" id="GO:0006355">
    <property type="term" value="P:regulation of DNA-templated transcription"/>
    <property type="evidence" value="ECO:0007669"/>
    <property type="project" value="InterPro"/>
</dbReference>
<dbReference type="CDD" id="cd00383">
    <property type="entry name" value="trans_reg_C"/>
    <property type="match status" value="1"/>
</dbReference>
<keyword evidence="4" id="KW-0597">Phosphoprotein</keyword>
<dbReference type="InterPro" id="IPR001789">
    <property type="entry name" value="Sig_transdc_resp-reg_receiver"/>
</dbReference>
<evidence type="ECO:0000256" key="2">
    <source>
        <dbReference type="ARBA" id="ARBA00023125"/>
    </source>
</evidence>
<dbReference type="SUPFAM" id="SSF46894">
    <property type="entry name" value="C-terminal effector domain of the bipartite response regulators"/>
    <property type="match status" value="1"/>
</dbReference>
<dbReference type="AlphaFoldDB" id="A0A7Z2JJ36"/>
<keyword evidence="3" id="KW-0804">Transcription</keyword>
<dbReference type="SMART" id="SM00448">
    <property type="entry name" value="REC"/>
    <property type="match status" value="1"/>
</dbReference>
<dbReference type="InterPro" id="IPR001867">
    <property type="entry name" value="OmpR/PhoB-type_DNA-bd"/>
</dbReference>
<evidence type="ECO:0000256" key="4">
    <source>
        <dbReference type="PROSITE-ProRule" id="PRU00169"/>
    </source>
</evidence>
<dbReference type="OrthoDB" id="9802426at2"/>
<dbReference type="SMART" id="SM00862">
    <property type="entry name" value="Trans_reg_C"/>
    <property type="match status" value="1"/>
</dbReference>
<dbReference type="Pfam" id="PF00486">
    <property type="entry name" value="Trans_reg_C"/>
    <property type="match status" value="1"/>
</dbReference>
<feature type="modified residue" description="4-aspartylphosphate" evidence="4">
    <location>
        <position position="51"/>
    </location>
</feature>
<dbReference type="InterPro" id="IPR036388">
    <property type="entry name" value="WH-like_DNA-bd_sf"/>
</dbReference>
<dbReference type="Gene3D" id="6.10.250.690">
    <property type="match status" value="1"/>
</dbReference>
<dbReference type="Pfam" id="PF00072">
    <property type="entry name" value="Response_reg"/>
    <property type="match status" value="1"/>
</dbReference>
<dbReference type="Gene3D" id="3.40.50.2300">
    <property type="match status" value="1"/>
</dbReference>
<keyword evidence="9" id="KW-1185">Reference proteome</keyword>
<dbReference type="KEGG" id="pacs:FAZ98_24475"/>
<organism evidence="8 9">
    <name type="scientific">Paraburkholderia acidisoli</name>
    <dbReference type="NCBI Taxonomy" id="2571748"/>
    <lineage>
        <taxon>Bacteria</taxon>
        <taxon>Pseudomonadati</taxon>
        <taxon>Pseudomonadota</taxon>
        <taxon>Betaproteobacteria</taxon>
        <taxon>Burkholderiales</taxon>
        <taxon>Burkholderiaceae</taxon>
        <taxon>Paraburkholderia</taxon>
    </lineage>
</organism>
<dbReference type="PANTHER" id="PTHR48111:SF67">
    <property type="entry name" value="TRANSCRIPTIONAL REGULATORY PROTEIN TCTD"/>
    <property type="match status" value="1"/>
</dbReference>
<dbReference type="GO" id="GO:0000156">
    <property type="term" value="F:phosphorelay response regulator activity"/>
    <property type="evidence" value="ECO:0007669"/>
    <property type="project" value="TreeGrafter"/>
</dbReference>